<reference evidence="10 11" key="1">
    <citation type="journal article" date="2014" name="Int. J. Syst. Evol. Microbiol.">
        <title>Complete genome sequence of Corynebacterium casei LMG S-19264T (=DSM 44701T), isolated from a smear-ripened cheese.</title>
        <authorList>
            <consortium name="US DOE Joint Genome Institute (JGI-PGF)"/>
            <person name="Walter F."/>
            <person name="Albersmeier A."/>
            <person name="Kalinowski J."/>
            <person name="Ruckert C."/>
        </authorList>
    </citation>
    <scope>NUCLEOTIDE SEQUENCE [LARGE SCALE GENOMIC DNA]</scope>
    <source>
        <strain evidence="10 11">CGMCC 1.9161</strain>
    </source>
</reference>
<feature type="domain" description="Response regulatory" evidence="8">
    <location>
        <begin position="2"/>
        <end position="116"/>
    </location>
</feature>
<keyword evidence="5" id="KW-0804">Transcription</keyword>
<accession>A0A917QDE7</accession>
<evidence type="ECO:0000259" key="9">
    <source>
        <dbReference type="PROSITE" id="PS51755"/>
    </source>
</evidence>
<dbReference type="SUPFAM" id="SSF52172">
    <property type="entry name" value="CheY-like"/>
    <property type="match status" value="1"/>
</dbReference>
<dbReference type="Pfam" id="PF00072">
    <property type="entry name" value="Response_reg"/>
    <property type="match status" value="1"/>
</dbReference>
<evidence type="ECO:0000256" key="6">
    <source>
        <dbReference type="PROSITE-ProRule" id="PRU00169"/>
    </source>
</evidence>
<dbReference type="PROSITE" id="PS51755">
    <property type="entry name" value="OMPR_PHOB"/>
    <property type="match status" value="1"/>
</dbReference>
<keyword evidence="11" id="KW-1185">Reference proteome</keyword>
<dbReference type="AlphaFoldDB" id="A0A917QDE7"/>
<keyword evidence="3" id="KW-0805">Transcription regulation</keyword>
<evidence type="ECO:0000256" key="3">
    <source>
        <dbReference type="ARBA" id="ARBA00023015"/>
    </source>
</evidence>
<feature type="DNA-binding region" description="OmpR/PhoB-type" evidence="7">
    <location>
        <begin position="124"/>
        <end position="220"/>
    </location>
</feature>
<keyword evidence="4 7" id="KW-0238">DNA-binding</keyword>
<comment type="caution">
    <text evidence="10">The sequence shown here is derived from an EMBL/GenBank/DDBJ whole genome shotgun (WGS) entry which is preliminary data.</text>
</comment>
<dbReference type="GO" id="GO:0000156">
    <property type="term" value="F:phosphorelay response regulator activity"/>
    <property type="evidence" value="ECO:0007669"/>
    <property type="project" value="TreeGrafter"/>
</dbReference>
<evidence type="ECO:0000313" key="10">
    <source>
        <dbReference type="EMBL" id="GGK45991.1"/>
    </source>
</evidence>
<feature type="domain" description="OmpR/PhoB-type" evidence="9">
    <location>
        <begin position="124"/>
        <end position="220"/>
    </location>
</feature>
<keyword evidence="2" id="KW-0902">Two-component regulatory system</keyword>
<dbReference type="PANTHER" id="PTHR48111:SF67">
    <property type="entry name" value="TRANSCRIPTIONAL REGULATORY PROTEIN TCTD"/>
    <property type="match status" value="1"/>
</dbReference>
<dbReference type="InterPro" id="IPR039420">
    <property type="entry name" value="WalR-like"/>
</dbReference>
<gene>
    <name evidence="10" type="primary">tctD</name>
    <name evidence="10" type="ORF">GCM10011322_36350</name>
</gene>
<feature type="modified residue" description="4-aspartylphosphate" evidence="6">
    <location>
        <position position="51"/>
    </location>
</feature>
<dbReference type="InterPro" id="IPR001867">
    <property type="entry name" value="OmpR/PhoB-type_DNA-bd"/>
</dbReference>
<evidence type="ECO:0000259" key="8">
    <source>
        <dbReference type="PROSITE" id="PS50110"/>
    </source>
</evidence>
<dbReference type="GO" id="GO:0005829">
    <property type="term" value="C:cytosol"/>
    <property type="evidence" value="ECO:0007669"/>
    <property type="project" value="TreeGrafter"/>
</dbReference>
<organism evidence="10 11">
    <name type="scientific">Salinarimonas ramus</name>
    <dbReference type="NCBI Taxonomy" id="690164"/>
    <lineage>
        <taxon>Bacteria</taxon>
        <taxon>Pseudomonadati</taxon>
        <taxon>Pseudomonadota</taxon>
        <taxon>Alphaproteobacteria</taxon>
        <taxon>Hyphomicrobiales</taxon>
        <taxon>Salinarimonadaceae</taxon>
        <taxon>Salinarimonas</taxon>
    </lineage>
</organism>
<dbReference type="Pfam" id="PF00486">
    <property type="entry name" value="Trans_reg_C"/>
    <property type="match status" value="1"/>
</dbReference>
<dbReference type="SMART" id="SM00448">
    <property type="entry name" value="REC"/>
    <property type="match status" value="1"/>
</dbReference>
<evidence type="ECO:0000256" key="1">
    <source>
        <dbReference type="ARBA" id="ARBA00022553"/>
    </source>
</evidence>
<dbReference type="FunFam" id="3.40.50.2300:FF:000002">
    <property type="entry name" value="DNA-binding response regulator PhoP"/>
    <property type="match status" value="1"/>
</dbReference>
<dbReference type="PROSITE" id="PS50110">
    <property type="entry name" value="RESPONSE_REGULATORY"/>
    <property type="match status" value="1"/>
</dbReference>
<evidence type="ECO:0000256" key="2">
    <source>
        <dbReference type="ARBA" id="ARBA00023012"/>
    </source>
</evidence>
<evidence type="ECO:0000256" key="7">
    <source>
        <dbReference type="PROSITE-ProRule" id="PRU01091"/>
    </source>
</evidence>
<dbReference type="PANTHER" id="PTHR48111">
    <property type="entry name" value="REGULATOR OF RPOS"/>
    <property type="match status" value="1"/>
</dbReference>
<dbReference type="InterPro" id="IPR001789">
    <property type="entry name" value="Sig_transdc_resp-reg_receiver"/>
</dbReference>
<evidence type="ECO:0000313" key="11">
    <source>
        <dbReference type="Proteomes" id="UP000600449"/>
    </source>
</evidence>
<evidence type="ECO:0000256" key="5">
    <source>
        <dbReference type="ARBA" id="ARBA00023163"/>
    </source>
</evidence>
<dbReference type="SMART" id="SM00862">
    <property type="entry name" value="Trans_reg_C"/>
    <property type="match status" value="1"/>
</dbReference>
<dbReference type="Gene3D" id="3.40.50.2300">
    <property type="match status" value="1"/>
</dbReference>
<dbReference type="CDD" id="cd00383">
    <property type="entry name" value="trans_reg_C"/>
    <property type="match status" value="1"/>
</dbReference>
<dbReference type="GO" id="GO:0000976">
    <property type="term" value="F:transcription cis-regulatory region binding"/>
    <property type="evidence" value="ECO:0007669"/>
    <property type="project" value="TreeGrafter"/>
</dbReference>
<dbReference type="InterPro" id="IPR036388">
    <property type="entry name" value="WH-like_DNA-bd_sf"/>
</dbReference>
<proteinExistence type="predicted"/>
<dbReference type="GO" id="GO:0032993">
    <property type="term" value="C:protein-DNA complex"/>
    <property type="evidence" value="ECO:0007669"/>
    <property type="project" value="TreeGrafter"/>
</dbReference>
<evidence type="ECO:0000256" key="4">
    <source>
        <dbReference type="ARBA" id="ARBA00023125"/>
    </source>
</evidence>
<dbReference type="GO" id="GO:0006355">
    <property type="term" value="P:regulation of DNA-templated transcription"/>
    <property type="evidence" value="ECO:0007669"/>
    <property type="project" value="InterPro"/>
</dbReference>
<keyword evidence="1 6" id="KW-0597">Phosphoprotein</keyword>
<dbReference type="Gene3D" id="6.10.250.690">
    <property type="match status" value="1"/>
</dbReference>
<dbReference type="Gene3D" id="1.10.10.10">
    <property type="entry name" value="Winged helix-like DNA-binding domain superfamily/Winged helix DNA-binding domain"/>
    <property type="match status" value="1"/>
</dbReference>
<dbReference type="EMBL" id="BMMF01000011">
    <property type="protein sequence ID" value="GGK45991.1"/>
    <property type="molecule type" value="Genomic_DNA"/>
</dbReference>
<sequence length="223" mass="23980">MRILIVEDARTIAEAAAAPLARSGHAVDVVGTGDGAEDALAVQAYDLVILDLGLPDVDGTTLLARWRSRGMAAPILVLTARSAVDDRVAALDQGADDYLIKPFESDELAARCRALLRRARGEAHDALRIGTLVLDRGRRTVTIDGAPVDLPNREFRLLDVLLTAQGRVLSKEEIADKLYGFDDTAGLNAIEVYVGRLRKRLDGSGATIRTLRGLGYTIVEQAP</sequence>
<name>A0A917QDE7_9HYPH</name>
<dbReference type="Proteomes" id="UP000600449">
    <property type="component" value="Unassembled WGS sequence"/>
</dbReference>
<dbReference type="RefSeq" id="WP_188914669.1">
    <property type="nucleotide sequence ID" value="NZ_BMMF01000011.1"/>
</dbReference>
<dbReference type="InterPro" id="IPR011006">
    <property type="entry name" value="CheY-like_superfamily"/>
</dbReference>
<protein>
    <submittedName>
        <fullName evidence="10">DNA-binding response regulator</fullName>
    </submittedName>
</protein>